<evidence type="ECO:0000313" key="2">
    <source>
        <dbReference type="Proteomes" id="UP001145742"/>
    </source>
</evidence>
<gene>
    <name evidence="1" type="ORF">WISP_118465</name>
</gene>
<keyword evidence="2" id="KW-1185">Reference proteome</keyword>
<comment type="caution">
    <text evidence="1">The sequence shown here is derived from an EMBL/GenBank/DDBJ whole genome shotgun (WGS) entry which is preliminary data.</text>
</comment>
<accession>A0ABQ9CT49</accession>
<evidence type="ECO:0000313" key="1">
    <source>
        <dbReference type="EMBL" id="KAJ7408760.1"/>
    </source>
</evidence>
<organism evidence="1 2">
    <name type="scientific">Willisornis vidua</name>
    <name type="common">Xingu scale-backed antbird</name>
    <dbReference type="NCBI Taxonomy" id="1566151"/>
    <lineage>
        <taxon>Eukaryota</taxon>
        <taxon>Metazoa</taxon>
        <taxon>Chordata</taxon>
        <taxon>Craniata</taxon>
        <taxon>Vertebrata</taxon>
        <taxon>Euteleostomi</taxon>
        <taxon>Archelosauria</taxon>
        <taxon>Archosauria</taxon>
        <taxon>Dinosauria</taxon>
        <taxon>Saurischia</taxon>
        <taxon>Theropoda</taxon>
        <taxon>Coelurosauria</taxon>
        <taxon>Aves</taxon>
        <taxon>Neognathae</taxon>
        <taxon>Neoaves</taxon>
        <taxon>Telluraves</taxon>
        <taxon>Australaves</taxon>
        <taxon>Passeriformes</taxon>
        <taxon>Thamnophilidae</taxon>
        <taxon>Willisornis</taxon>
    </lineage>
</organism>
<dbReference type="Proteomes" id="UP001145742">
    <property type="component" value="Unassembled WGS sequence"/>
</dbReference>
<reference evidence="1" key="1">
    <citation type="submission" date="2019-10" db="EMBL/GenBank/DDBJ databases">
        <authorList>
            <person name="Soares A.E.R."/>
            <person name="Aleixo A."/>
            <person name="Schneider P."/>
            <person name="Miyaki C.Y."/>
            <person name="Schneider M.P."/>
            <person name="Mello C."/>
            <person name="Vasconcelos A.T.R."/>
        </authorList>
    </citation>
    <scope>NUCLEOTIDE SEQUENCE</scope>
    <source>
        <tissue evidence="1">Muscle</tissue>
    </source>
</reference>
<dbReference type="EMBL" id="WHWB01034523">
    <property type="protein sequence ID" value="KAJ7408760.1"/>
    <property type="molecule type" value="Genomic_DNA"/>
</dbReference>
<proteinExistence type="predicted"/>
<name>A0ABQ9CT49_9PASS</name>
<protein>
    <submittedName>
        <fullName evidence="1">Uncharacterized protein</fullName>
    </submittedName>
</protein>
<sequence>MPASPRMDLPLAKAEAIGSSGNALGYIATKIKDVSAIWKELQQIELIHQIQYILSQLALTQVSAQGTRQQEISALEVQDKYTYNRSSLAFLGNNGPFQVISEISQVKGTGQSFDPIHKEPVSILKSEDRVYHGSTGKTGDLGGYLNTETH</sequence>